<dbReference type="Proteomes" id="UP000244912">
    <property type="component" value="Unassembled WGS sequence"/>
</dbReference>
<evidence type="ECO:0000313" key="2">
    <source>
        <dbReference type="EMBL" id="SPJ23835.1"/>
    </source>
</evidence>
<evidence type="ECO:0000259" key="1">
    <source>
        <dbReference type="SMART" id="SM00829"/>
    </source>
</evidence>
<dbReference type="EMBL" id="ONZF01000003">
    <property type="protein sequence ID" value="SPJ23835.1"/>
    <property type="molecule type" value="Genomic_DNA"/>
</dbReference>
<dbReference type="InterPro" id="IPR011032">
    <property type="entry name" value="GroES-like_sf"/>
</dbReference>
<proteinExistence type="predicted"/>
<dbReference type="InterPro" id="IPR013149">
    <property type="entry name" value="ADH-like_C"/>
</dbReference>
<evidence type="ECO:0000313" key="3">
    <source>
        <dbReference type="Proteomes" id="UP000244912"/>
    </source>
</evidence>
<protein>
    <submittedName>
        <fullName evidence="2">2-haloacrylate reductase</fullName>
        <ecNumber evidence="2">1.3.1.103</ecNumber>
    </submittedName>
</protein>
<dbReference type="InterPro" id="IPR020843">
    <property type="entry name" value="ER"/>
</dbReference>
<keyword evidence="2" id="KW-0560">Oxidoreductase</keyword>
<dbReference type="PANTHER" id="PTHR43677:SF4">
    <property type="entry name" value="QUINONE OXIDOREDUCTASE-LIKE PROTEIN 2"/>
    <property type="match status" value="1"/>
</dbReference>
<name>A0A2R8BUN1_9RHOB</name>
<dbReference type="Pfam" id="PF08240">
    <property type="entry name" value="ADH_N"/>
    <property type="match status" value="1"/>
</dbReference>
<dbReference type="Gene3D" id="3.40.50.720">
    <property type="entry name" value="NAD(P)-binding Rossmann-like Domain"/>
    <property type="match status" value="1"/>
</dbReference>
<gene>
    <name evidence="2" type="ORF">PAA8504_01653</name>
</gene>
<dbReference type="EC" id="1.3.1.103" evidence="2"/>
<dbReference type="InterPro" id="IPR051397">
    <property type="entry name" value="Zn-ADH-like_protein"/>
</dbReference>
<dbReference type="OrthoDB" id="4190732at2"/>
<dbReference type="GO" id="GO:0102523">
    <property type="term" value="F:2-chloroacrylate reductase activity"/>
    <property type="evidence" value="ECO:0007669"/>
    <property type="project" value="UniProtKB-EC"/>
</dbReference>
<reference evidence="2 3" key="1">
    <citation type="submission" date="2018-03" db="EMBL/GenBank/DDBJ databases">
        <authorList>
            <person name="Keele B.F."/>
        </authorList>
    </citation>
    <scope>NUCLEOTIDE SEQUENCE [LARGE SCALE GENOMIC DNA]</scope>
    <source>
        <strain evidence="2 3">CECT 8504</strain>
    </source>
</reference>
<accession>A0A2R8BUN1</accession>
<dbReference type="Pfam" id="PF00107">
    <property type="entry name" value="ADH_zinc_N"/>
    <property type="match status" value="1"/>
</dbReference>
<dbReference type="SUPFAM" id="SSF50129">
    <property type="entry name" value="GroES-like"/>
    <property type="match status" value="1"/>
</dbReference>
<dbReference type="PANTHER" id="PTHR43677">
    <property type="entry name" value="SHORT-CHAIN DEHYDROGENASE/REDUCTASE"/>
    <property type="match status" value="1"/>
</dbReference>
<keyword evidence="3" id="KW-1185">Reference proteome</keyword>
<dbReference type="SUPFAM" id="SSF51735">
    <property type="entry name" value="NAD(P)-binding Rossmann-fold domains"/>
    <property type="match status" value="1"/>
</dbReference>
<dbReference type="RefSeq" id="WP_108893694.1">
    <property type="nucleotide sequence ID" value="NZ_ONZF01000003.1"/>
</dbReference>
<organism evidence="2 3">
    <name type="scientific">Palleronia abyssalis</name>
    <dbReference type="NCBI Taxonomy" id="1501240"/>
    <lineage>
        <taxon>Bacteria</taxon>
        <taxon>Pseudomonadati</taxon>
        <taxon>Pseudomonadota</taxon>
        <taxon>Alphaproteobacteria</taxon>
        <taxon>Rhodobacterales</taxon>
        <taxon>Roseobacteraceae</taxon>
        <taxon>Palleronia</taxon>
    </lineage>
</organism>
<feature type="domain" description="Enoyl reductase (ER)" evidence="1">
    <location>
        <begin position="10"/>
        <end position="318"/>
    </location>
</feature>
<dbReference type="CDD" id="cd08241">
    <property type="entry name" value="QOR1"/>
    <property type="match status" value="1"/>
</dbReference>
<dbReference type="SMART" id="SM00829">
    <property type="entry name" value="PKS_ER"/>
    <property type="match status" value="1"/>
</dbReference>
<dbReference type="AlphaFoldDB" id="A0A2R8BUN1"/>
<dbReference type="Gene3D" id="3.90.180.10">
    <property type="entry name" value="Medium-chain alcohol dehydrogenases, catalytic domain"/>
    <property type="match status" value="1"/>
</dbReference>
<sequence>MRALQVSDFATPPRLDDIAMPDPGDGQVLIRIAACGLNFADMLMARGTYQDTPPLPFTLGMELAGTVARLGDGVTGLSVGQRVAVNAGHGGLAEAGVFPAAAAQPIPDAMPFEDAAAFMVAYGTSHLGLVRRARLKRGERMVVLGAAGGVGLTAVEVGAALGAEIVAVARGAAKLEIAQAAGAHHLIDSGTEGDLRDRLKALGGVDVIYDAVGGALTEQALRAARPEGRLLVVGFASGDFPTLRANHLMVKNVDVVGFYWGGYKGFAPEVLSDSLAEVMDWYTAGKLRPHISRTFPLAQADEALEFLRSRKSTGKVVVTM</sequence>
<dbReference type="InterPro" id="IPR036291">
    <property type="entry name" value="NAD(P)-bd_dom_sf"/>
</dbReference>
<dbReference type="InterPro" id="IPR013154">
    <property type="entry name" value="ADH-like_N"/>
</dbReference>